<dbReference type="InterPro" id="IPR036874">
    <property type="entry name" value="Carbonic_anhydrase_sf"/>
</dbReference>
<dbReference type="EMBL" id="MPSH01000050">
    <property type="protein sequence ID" value="PNH27134.1"/>
    <property type="molecule type" value="Genomic_DNA"/>
</dbReference>
<evidence type="ECO:0000313" key="1">
    <source>
        <dbReference type="EMBL" id="PNH27134.1"/>
    </source>
</evidence>
<dbReference type="GO" id="GO:0008270">
    <property type="term" value="F:zinc ion binding"/>
    <property type="evidence" value="ECO:0007669"/>
    <property type="project" value="InterPro"/>
</dbReference>
<evidence type="ECO:0000313" key="2">
    <source>
        <dbReference type="Proteomes" id="UP000236305"/>
    </source>
</evidence>
<organism evidence="1 2">
    <name type="scientific">Verticillium dahliae</name>
    <name type="common">Verticillium wilt</name>
    <dbReference type="NCBI Taxonomy" id="27337"/>
    <lineage>
        <taxon>Eukaryota</taxon>
        <taxon>Fungi</taxon>
        <taxon>Dikarya</taxon>
        <taxon>Ascomycota</taxon>
        <taxon>Pezizomycotina</taxon>
        <taxon>Sordariomycetes</taxon>
        <taxon>Hypocreomycetidae</taxon>
        <taxon>Glomerellales</taxon>
        <taxon>Plectosphaerellaceae</taxon>
        <taxon>Verticillium</taxon>
    </lineage>
</organism>
<protein>
    <submittedName>
        <fullName evidence="1">Uncharacterized protein</fullName>
    </submittedName>
</protein>
<accession>A0AA44WA46</accession>
<dbReference type="Gene3D" id="3.40.1050.10">
    <property type="entry name" value="Carbonic anhydrase"/>
    <property type="match status" value="1"/>
</dbReference>
<dbReference type="Proteomes" id="UP000236305">
    <property type="component" value="Unassembled WGS sequence"/>
</dbReference>
<name>A0AA44WA46_VERDA</name>
<reference evidence="1 2" key="1">
    <citation type="submission" date="2017-12" db="EMBL/GenBank/DDBJ databases">
        <title>Comparative genomics yields insights into virulence evolution of Verticillium dahliae.</title>
        <authorList>
            <person name="Fan R."/>
            <person name="Armitage A.D."/>
            <person name="Cascant-Lopez E."/>
            <person name="Sobczyk M."/>
            <person name="Cockerton H.M."/>
            <person name="Harrison R.J."/>
        </authorList>
    </citation>
    <scope>NUCLEOTIDE SEQUENCE [LARGE SCALE GENOMIC DNA]</scope>
    <source>
        <strain evidence="1 2">12008</strain>
    </source>
</reference>
<dbReference type="AlphaFoldDB" id="A0AA44WA46"/>
<sequence>MLTFSDSSIRTKIGDELKEQADHIAFLPFSDLKQSVLDDIEFVRKSPLVLDVPVTGYIYEVETGRCPNGHKYRIRKPLSKKTVERVNLASSIESKGSDADMPCTWCFRKVRRCFGVVFS</sequence>
<comment type="caution">
    <text evidence="1">The sequence shown here is derived from an EMBL/GenBank/DDBJ whole genome shotgun (WGS) entry which is preliminary data.</text>
</comment>
<dbReference type="GO" id="GO:0004089">
    <property type="term" value="F:carbonate dehydratase activity"/>
    <property type="evidence" value="ECO:0007669"/>
    <property type="project" value="InterPro"/>
</dbReference>
<dbReference type="SUPFAM" id="SSF53056">
    <property type="entry name" value="beta-carbonic anhydrase, cab"/>
    <property type="match status" value="1"/>
</dbReference>
<proteinExistence type="predicted"/>
<gene>
    <name evidence="1" type="ORF">BJF96_g9572</name>
</gene>